<protein>
    <recommendedName>
        <fullName evidence="1">Thiamine pyrophosphate enzyme TPP-binding domain-containing protein</fullName>
    </recommendedName>
</protein>
<name>A0A3L6NWH0_FUSOX</name>
<evidence type="ECO:0000313" key="2">
    <source>
        <dbReference type="EMBL" id="RKK23076.1"/>
    </source>
</evidence>
<dbReference type="InterPro" id="IPR011766">
    <property type="entry name" value="TPP_enzyme_TPP-bd"/>
</dbReference>
<gene>
    <name evidence="2" type="ORF">BFJ65_g5654</name>
</gene>
<dbReference type="InterPro" id="IPR029061">
    <property type="entry name" value="THDP-binding"/>
</dbReference>
<feature type="domain" description="Thiamine pyrophosphate enzyme TPP-binding" evidence="1">
    <location>
        <begin position="16"/>
        <end position="111"/>
    </location>
</feature>
<dbReference type="AlphaFoldDB" id="A0A3L6NWH0"/>
<proteinExistence type="predicted"/>
<evidence type="ECO:0000259" key="1">
    <source>
        <dbReference type="Pfam" id="PF02775"/>
    </source>
</evidence>
<dbReference type="SUPFAM" id="SSF52518">
    <property type="entry name" value="Thiamin diphosphate-binding fold (THDP-binding)"/>
    <property type="match status" value="1"/>
</dbReference>
<accession>A0A3L6NWH0</accession>
<comment type="caution">
    <text evidence="2">The sequence shown here is derived from an EMBL/GenBank/DDBJ whole genome shotgun (WGS) entry which is preliminary data.</text>
</comment>
<dbReference type="GO" id="GO:0003824">
    <property type="term" value="F:catalytic activity"/>
    <property type="evidence" value="ECO:0007669"/>
    <property type="project" value="InterPro"/>
</dbReference>
<dbReference type="Pfam" id="PF02775">
    <property type="entry name" value="TPP_enzyme_C"/>
    <property type="match status" value="1"/>
</dbReference>
<dbReference type="Proteomes" id="UP000270866">
    <property type="component" value="Chromosome 5"/>
</dbReference>
<dbReference type="EMBL" id="MRCU01000003">
    <property type="protein sequence ID" value="RKK23076.1"/>
    <property type="molecule type" value="Genomic_DNA"/>
</dbReference>
<dbReference type="GO" id="GO:0030976">
    <property type="term" value="F:thiamine pyrophosphate binding"/>
    <property type="evidence" value="ECO:0007669"/>
    <property type="project" value="InterPro"/>
</dbReference>
<organism evidence="2">
    <name type="scientific">Fusarium oxysporum f. sp. cepae</name>
    <dbReference type="NCBI Taxonomy" id="396571"/>
    <lineage>
        <taxon>Eukaryota</taxon>
        <taxon>Fungi</taxon>
        <taxon>Dikarya</taxon>
        <taxon>Ascomycota</taxon>
        <taxon>Pezizomycotina</taxon>
        <taxon>Sordariomycetes</taxon>
        <taxon>Hypocreomycetidae</taxon>
        <taxon>Hypocreales</taxon>
        <taxon>Nectriaceae</taxon>
        <taxon>Fusarium</taxon>
        <taxon>Fusarium oxysporum species complex</taxon>
    </lineage>
</organism>
<sequence>MVVRIRAIPGSVYWISRRYKIPVLTIVLNNKGWNAPRRSLLLVHPDGLGSKATNEEINISFDPVPDYAGIAKAAAGGDIHAARVDKASDLDSVLKEAIAKVQAGQTAVVDCKVAPDC</sequence>
<dbReference type="Gene3D" id="3.40.50.970">
    <property type="match status" value="1"/>
</dbReference>
<reference evidence="2" key="1">
    <citation type="journal article" date="2018" name="Sci. Rep.">
        <title>Characterisation of pathogen-specific regions and novel effector candidates in Fusarium oxysporum f. sp. cepae.</title>
        <authorList>
            <person name="Armitage A.D."/>
            <person name="Taylor A."/>
            <person name="Sobczyk M.K."/>
            <person name="Baxter L."/>
            <person name="Greenfield B.P."/>
            <person name="Bates H.J."/>
            <person name="Wilson F."/>
            <person name="Jackson A.C."/>
            <person name="Ott S."/>
            <person name="Harrison R.J."/>
            <person name="Clarkson J.P."/>
        </authorList>
    </citation>
    <scope>NUCLEOTIDE SEQUENCE [LARGE SCALE GENOMIC DNA]</scope>
    <source>
        <strain evidence="2">FoC_Fus2</strain>
    </source>
</reference>